<evidence type="ECO:0000313" key="2">
    <source>
        <dbReference type="WBParaSite" id="ES5_v2.g25186.t1"/>
    </source>
</evidence>
<reference evidence="2" key="1">
    <citation type="submission" date="2022-11" db="UniProtKB">
        <authorList>
            <consortium name="WormBaseParasite"/>
        </authorList>
    </citation>
    <scope>IDENTIFICATION</scope>
</reference>
<dbReference type="WBParaSite" id="ES5_v2.g25186.t1">
    <property type="protein sequence ID" value="ES5_v2.g25186.t1"/>
    <property type="gene ID" value="ES5_v2.g25186"/>
</dbReference>
<dbReference type="Proteomes" id="UP000887579">
    <property type="component" value="Unplaced"/>
</dbReference>
<organism evidence="1 2">
    <name type="scientific">Panagrolaimus sp. ES5</name>
    <dbReference type="NCBI Taxonomy" id="591445"/>
    <lineage>
        <taxon>Eukaryota</taxon>
        <taxon>Metazoa</taxon>
        <taxon>Ecdysozoa</taxon>
        <taxon>Nematoda</taxon>
        <taxon>Chromadorea</taxon>
        <taxon>Rhabditida</taxon>
        <taxon>Tylenchina</taxon>
        <taxon>Panagrolaimomorpha</taxon>
        <taxon>Panagrolaimoidea</taxon>
        <taxon>Panagrolaimidae</taxon>
        <taxon>Panagrolaimus</taxon>
    </lineage>
</organism>
<proteinExistence type="predicted"/>
<protein>
    <submittedName>
        <fullName evidence="2">E3 ubiquitin-protein ligase</fullName>
    </submittedName>
</protein>
<evidence type="ECO:0000313" key="1">
    <source>
        <dbReference type="Proteomes" id="UP000887579"/>
    </source>
</evidence>
<sequence length="149" mass="16613">MRWYAPSFGNQPLNSVMRVKRTVGNPPGHPNADGWFNIKYIIPGGIQNANHLRPGVPFSGTTRTAWIPNDEGGRHVLSLLRKAFDHRHIFTIGDSITTGVHNVPVWVIHHKTSQTGGPPNYGFPDPGYYERVIEELGTVGITRETLDLH</sequence>
<name>A0AC34G600_9BILA</name>
<accession>A0AC34G600</accession>